<keyword evidence="2" id="KW-0732">Signal</keyword>
<evidence type="ECO:0000256" key="2">
    <source>
        <dbReference type="SAM" id="SignalP"/>
    </source>
</evidence>
<reference evidence="3 4" key="1">
    <citation type="submission" date="2020-01" db="EMBL/GenBank/DDBJ databases">
        <authorList>
            <person name="Kim M.K."/>
        </authorList>
    </citation>
    <scope>NUCLEOTIDE SEQUENCE [LARGE SCALE GENOMIC DNA]</scope>
    <source>
        <strain evidence="3 4">172606-1</strain>
    </source>
</reference>
<protein>
    <recommendedName>
        <fullName evidence="5">Outer membrane protein beta-barrel domain-containing protein</fullName>
    </recommendedName>
</protein>
<name>A0A6C0GC83_9BACT</name>
<evidence type="ECO:0008006" key="5">
    <source>
        <dbReference type="Google" id="ProtNLM"/>
    </source>
</evidence>
<dbReference type="KEGG" id="rhoz:GXP67_01450"/>
<proteinExistence type="predicted"/>
<gene>
    <name evidence="3" type="ORF">GXP67_01450</name>
</gene>
<evidence type="ECO:0000313" key="3">
    <source>
        <dbReference type="EMBL" id="QHT65433.1"/>
    </source>
</evidence>
<feature type="region of interest" description="Disordered" evidence="1">
    <location>
        <begin position="180"/>
        <end position="228"/>
    </location>
</feature>
<sequence length="228" mass="26746">MRFFLLIWFICSGLYVQAQAFFPASYSALRTPSVYDIQASQAKLFQRNHGMIIGLQRGKYTTIEFGGEIHWRKISLTKPRLFATTANMEYNFSDNVIGYKAGVWFKRGRINLTYGANLVYFTDFDKSRFGVAPSIGFRLLGFHLVNSYNFLAGDKELDKVNTLNIALRYYFPIDNAFNWKKKNNDGEKKREKKKKEKSKKKKKREKEKKKKARQKQKNKDNTRKKLFG</sequence>
<dbReference type="RefSeq" id="WP_162441520.1">
    <property type="nucleotide sequence ID" value="NZ_CP048222.1"/>
</dbReference>
<organism evidence="3 4">
    <name type="scientific">Rhodocytophaga rosea</name>
    <dbReference type="NCBI Taxonomy" id="2704465"/>
    <lineage>
        <taxon>Bacteria</taxon>
        <taxon>Pseudomonadati</taxon>
        <taxon>Bacteroidota</taxon>
        <taxon>Cytophagia</taxon>
        <taxon>Cytophagales</taxon>
        <taxon>Rhodocytophagaceae</taxon>
        <taxon>Rhodocytophaga</taxon>
    </lineage>
</organism>
<evidence type="ECO:0000256" key="1">
    <source>
        <dbReference type="SAM" id="MobiDB-lite"/>
    </source>
</evidence>
<dbReference type="Proteomes" id="UP000480178">
    <property type="component" value="Chromosome"/>
</dbReference>
<dbReference type="EMBL" id="CP048222">
    <property type="protein sequence ID" value="QHT65433.1"/>
    <property type="molecule type" value="Genomic_DNA"/>
</dbReference>
<feature type="compositionally biased region" description="Basic and acidic residues" evidence="1">
    <location>
        <begin position="217"/>
        <end position="228"/>
    </location>
</feature>
<feature type="compositionally biased region" description="Basic residues" evidence="1">
    <location>
        <begin position="190"/>
        <end position="216"/>
    </location>
</feature>
<dbReference type="AlphaFoldDB" id="A0A6C0GC83"/>
<keyword evidence="4" id="KW-1185">Reference proteome</keyword>
<feature type="signal peptide" evidence="2">
    <location>
        <begin position="1"/>
        <end position="20"/>
    </location>
</feature>
<accession>A0A6C0GC83</accession>
<feature type="chain" id="PRO_5025381982" description="Outer membrane protein beta-barrel domain-containing protein" evidence="2">
    <location>
        <begin position="21"/>
        <end position="228"/>
    </location>
</feature>
<evidence type="ECO:0000313" key="4">
    <source>
        <dbReference type="Proteomes" id="UP000480178"/>
    </source>
</evidence>